<dbReference type="EMBL" id="CP001649">
    <property type="protein sequence ID" value="ACS81752.1"/>
    <property type="molecule type" value="Genomic_DNA"/>
</dbReference>
<evidence type="ECO:0000313" key="2">
    <source>
        <dbReference type="Proteomes" id="UP000002601"/>
    </source>
</evidence>
<gene>
    <name evidence="1" type="ordered locus">Desal_3707</name>
</gene>
<dbReference type="PANTHER" id="PTHR43861">
    <property type="entry name" value="TRANS-ACONITATE 2-METHYLTRANSFERASE-RELATED"/>
    <property type="match status" value="1"/>
</dbReference>
<accession>C6BU43</accession>
<dbReference type="HOGENOM" id="CLU_080372_0_0_7"/>
<dbReference type="KEGG" id="dsa:Desal_3707"/>
<protein>
    <submittedName>
        <fullName evidence="1">Methyltransferase type 12</fullName>
    </submittedName>
</protein>
<dbReference type="eggNOG" id="COG2227">
    <property type="taxonomic scope" value="Bacteria"/>
</dbReference>
<evidence type="ECO:0000313" key="1">
    <source>
        <dbReference type="EMBL" id="ACS81752.1"/>
    </source>
</evidence>
<keyword evidence="1" id="KW-0808">Transferase</keyword>
<proteinExistence type="predicted"/>
<dbReference type="CDD" id="cd02440">
    <property type="entry name" value="AdoMet_MTases"/>
    <property type="match status" value="1"/>
</dbReference>
<dbReference type="OrthoDB" id="9784101at2"/>
<name>C6BU43_MARSD</name>
<dbReference type="SUPFAM" id="SSF53335">
    <property type="entry name" value="S-adenosyl-L-methionine-dependent methyltransferases"/>
    <property type="match status" value="1"/>
</dbReference>
<dbReference type="GO" id="GO:0032259">
    <property type="term" value="P:methylation"/>
    <property type="evidence" value="ECO:0007669"/>
    <property type="project" value="UniProtKB-KW"/>
</dbReference>
<keyword evidence="1" id="KW-0489">Methyltransferase</keyword>
<keyword evidence="2" id="KW-1185">Reference proteome</keyword>
<dbReference type="Pfam" id="PF13489">
    <property type="entry name" value="Methyltransf_23"/>
    <property type="match status" value="1"/>
</dbReference>
<dbReference type="Gene3D" id="3.40.50.150">
    <property type="entry name" value="Vaccinia Virus protein VP39"/>
    <property type="match status" value="1"/>
</dbReference>
<dbReference type="AlphaFoldDB" id="C6BU43"/>
<sequence length="310" mass="36128">MFHKDFRICKHELNKGVCVKDDVKLVRSRWGFYHFSPMPDEMELAEYYESKYYQQGVGSYEIEYSTEELEWNHLRWWCLAELAMKLAPHARSFFDAGCGEGGLLNEFYSRGLKIKGADFSDAGIKKMFPELLEYFTKGNLFESMYEEFHSGTYDIIACANVLEHVIDPETFLQTVYAGLDDNGLFVVTTPNDFSELHEKLLKEKIVTSKWWLAYPDHLSYFNKGNMIRFLEDHGFTVCAVMADNPIDLNLLNPRMNYIDNPELGREAHMLRVKTDMFLAGVDRQLFLELCQVYGKMGVGRNLTYYCKKNN</sequence>
<dbReference type="Proteomes" id="UP000002601">
    <property type="component" value="Chromosome"/>
</dbReference>
<reference evidence="1 2" key="1">
    <citation type="submission" date="2009-06" db="EMBL/GenBank/DDBJ databases">
        <title>Complete sequence of Desulfovibrio salexigens DSM 2638.</title>
        <authorList>
            <consortium name="US DOE Joint Genome Institute"/>
            <person name="Lucas S."/>
            <person name="Copeland A."/>
            <person name="Lapidus A."/>
            <person name="Glavina del Rio T."/>
            <person name="Tice H."/>
            <person name="Bruce D."/>
            <person name="Goodwin L."/>
            <person name="Pitluck S."/>
            <person name="Munk A.C."/>
            <person name="Brettin T."/>
            <person name="Detter J.C."/>
            <person name="Han C."/>
            <person name="Tapia R."/>
            <person name="Larimer F."/>
            <person name="Land M."/>
            <person name="Hauser L."/>
            <person name="Kyrpides N."/>
            <person name="Anderson I."/>
            <person name="Wall J.D."/>
            <person name="Arkin A.P."/>
            <person name="Dehal P."/>
            <person name="Chivian D."/>
            <person name="Giles B."/>
            <person name="Hazen T.C."/>
        </authorList>
    </citation>
    <scope>NUCLEOTIDE SEQUENCE [LARGE SCALE GENOMIC DNA]</scope>
    <source>
        <strain evidence="2">ATCC 14822 / DSM 2638 / NCIMB 8403 / VKM B-1763</strain>
    </source>
</reference>
<dbReference type="STRING" id="526222.Desal_3707"/>
<dbReference type="GO" id="GO:0008168">
    <property type="term" value="F:methyltransferase activity"/>
    <property type="evidence" value="ECO:0007669"/>
    <property type="project" value="UniProtKB-KW"/>
</dbReference>
<dbReference type="InterPro" id="IPR029063">
    <property type="entry name" value="SAM-dependent_MTases_sf"/>
</dbReference>
<organism evidence="1 2">
    <name type="scientific">Maridesulfovibrio salexigens (strain ATCC 14822 / DSM 2638 / NCIMB 8403 / VKM B-1763)</name>
    <name type="common">Desulfovibrio salexigens</name>
    <dbReference type="NCBI Taxonomy" id="526222"/>
    <lineage>
        <taxon>Bacteria</taxon>
        <taxon>Pseudomonadati</taxon>
        <taxon>Thermodesulfobacteriota</taxon>
        <taxon>Desulfovibrionia</taxon>
        <taxon>Desulfovibrionales</taxon>
        <taxon>Desulfovibrionaceae</taxon>
        <taxon>Maridesulfovibrio</taxon>
    </lineage>
</organism>